<dbReference type="EMBL" id="BMNN01000004">
    <property type="protein sequence ID" value="GGJ02186.1"/>
    <property type="molecule type" value="Genomic_DNA"/>
</dbReference>
<feature type="compositionally biased region" description="Pro residues" evidence="1">
    <location>
        <begin position="93"/>
        <end position="104"/>
    </location>
</feature>
<feature type="region of interest" description="Disordered" evidence="1">
    <location>
        <begin position="1"/>
        <end position="20"/>
    </location>
</feature>
<keyword evidence="2" id="KW-0812">Transmembrane</keyword>
<accession>A0ABQ2CQ56</accession>
<evidence type="ECO:0000313" key="3">
    <source>
        <dbReference type="EMBL" id="GGJ02186.1"/>
    </source>
</evidence>
<feature type="region of interest" description="Disordered" evidence="1">
    <location>
        <begin position="50"/>
        <end position="78"/>
    </location>
</feature>
<reference evidence="4" key="1">
    <citation type="journal article" date="2019" name="Int. J. Syst. Evol. Microbiol.">
        <title>The Global Catalogue of Microorganisms (GCM) 10K type strain sequencing project: providing services to taxonomists for standard genome sequencing and annotation.</title>
        <authorList>
            <consortium name="The Broad Institute Genomics Platform"/>
            <consortium name="The Broad Institute Genome Sequencing Center for Infectious Disease"/>
            <person name="Wu L."/>
            <person name="Ma J."/>
        </authorList>
    </citation>
    <scope>NUCLEOTIDE SEQUENCE [LARGE SCALE GENOMIC DNA]</scope>
    <source>
        <strain evidence="4">JCM 11590</strain>
    </source>
</reference>
<protein>
    <recommendedName>
        <fullName evidence="5">SPOR domain-containing protein</fullName>
    </recommendedName>
</protein>
<evidence type="ECO:0008006" key="5">
    <source>
        <dbReference type="Google" id="ProtNLM"/>
    </source>
</evidence>
<name>A0ABQ2CQ56_9GAMM</name>
<feature type="region of interest" description="Disordered" evidence="1">
    <location>
        <begin position="91"/>
        <end position="128"/>
    </location>
</feature>
<dbReference type="Proteomes" id="UP000633263">
    <property type="component" value="Unassembled WGS sequence"/>
</dbReference>
<organism evidence="3 4">
    <name type="scientific">Halopseudomonas pertucinogena</name>
    <dbReference type="NCBI Taxonomy" id="86175"/>
    <lineage>
        <taxon>Bacteria</taxon>
        <taxon>Pseudomonadati</taxon>
        <taxon>Pseudomonadota</taxon>
        <taxon>Gammaproteobacteria</taxon>
        <taxon>Pseudomonadales</taxon>
        <taxon>Pseudomonadaceae</taxon>
        <taxon>Halopseudomonas</taxon>
    </lineage>
</organism>
<sequence>MAKARKAASRRGASRARPKTGPRVPVWLIAICGVIVGLFIAFLFTLEPGRESVKRGSTPPPQPALRPAEQPKRQSPSYDFYTLLPESEVVVPAPRPAPAPPPRSGPEAGKGGLDHPVLPAGRLVPPAR</sequence>
<gene>
    <name evidence="3" type="ORF">GCM10009083_18770</name>
</gene>
<evidence type="ECO:0000256" key="1">
    <source>
        <dbReference type="SAM" id="MobiDB-lite"/>
    </source>
</evidence>
<proteinExistence type="predicted"/>
<keyword evidence="2" id="KW-1133">Transmembrane helix</keyword>
<comment type="caution">
    <text evidence="3">The sequence shown here is derived from an EMBL/GenBank/DDBJ whole genome shotgun (WGS) entry which is preliminary data.</text>
</comment>
<keyword evidence="4" id="KW-1185">Reference proteome</keyword>
<evidence type="ECO:0000313" key="4">
    <source>
        <dbReference type="Proteomes" id="UP000633263"/>
    </source>
</evidence>
<evidence type="ECO:0000256" key="2">
    <source>
        <dbReference type="SAM" id="Phobius"/>
    </source>
</evidence>
<feature type="transmembrane region" description="Helical" evidence="2">
    <location>
        <begin position="24"/>
        <end position="46"/>
    </location>
</feature>
<keyword evidence="2" id="KW-0472">Membrane</keyword>